<comment type="caution">
    <text evidence="8">The sequence shown here is derived from an EMBL/GenBank/DDBJ whole genome shotgun (WGS) entry which is preliminary data.</text>
</comment>
<dbReference type="PROSITE" id="PS51935">
    <property type="entry name" value="NLPC_P60"/>
    <property type="match status" value="1"/>
</dbReference>
<dbReference type="EMBL" id="JAFREM010000028">
    <property type="protein sequence ID" value="MBO1307843.1"/>
    <property type="molecule type" value="Genomic_DNA"/>
</dbReference>
<keyword evidence="3" id="KW-0378">Hydrolase</keyword>
<keyword evidence="2" id="KW-0645">Protease</keyword>
<name>A0ABS3LDZ7_9ENTE</name>
<sequence>MKKGYIVLMIALTFFCFSLETHADPKDETQQTIVQLQDRLSQLNDDISTSVVQQEEQEQQIKTLDQEIIEQEKKVADMTGKLTQLEQEIQERVKAIQLTDANQKAAFFKVDGWSKMLSSIKGIEKVQKADADRAKEYTELVEAITKQQKALEKKKQEYQAAQDLLKTTIEKQTASKVELEKELAENQELLVLIQEEERQQELALKAQQEVVLQRVVSGQNFTTDFATDEEVSQKAQEIILSAKQYLGVPYVWGGTTPAGFDCSGLMQWVFAQNGIGIPRVSQAQQASVKEIPISEVQPGDLVFWGRPAHHVALYIGDGYFIQAPQPGDVVKITHNSWYPFESAGRVLVNE</sequence>
<evidence type="ECO:0000313" key="9">
    <source>
        <dbReference type="Proteomes" id="UP000664601"/>
    </source>
</evidence>
<feature type="chain" id="PRO_5045838249" evidence="6">
    <location>
        <begin position="24"/>
        <end position="350"/>
    </location>
</feature>
<dbReference type="InterPro" id="IPR000064">
    <property type="entry name" value="NLP_P60_dom"/>
</dbReference>
<proteinExistence type="inferred from homology"/>
<dbReference type="InterPro" id="IPR038765">
    <property type="entry name" value="Papain-like_cys_pep_sf"/>
</dbReference>
<evidence type="ECO:0000256" key="5">
    <source>
        <dbReference type="SAM" id="Coils"/>
    </source>
</evidence>
<dbReference type="Gene3D" id="3.90.1720.10">
    <property type="entry name" value="endopeptidase domain like (from Nostoc punctiforme)"/>
    <property type="match status" value="1"/>
</dbReference>
<evidence type="ECO:0000256" key="1">
    <source>
        <dbReference type="ARBA" id="ARBA00007074"/>
    </source>
</evidence>
<keyword evidence="5" id="KW-0175">Coiled coil</keyword>
<reference evidence="8 9" key="1">
    <citation type="submission" date="2021-03" db="EMBL/GenBank/DDBJ databases">
        <title>Enterococcal diversity collection.</title>
        <authorList>
            <person name="Gilmore M.S."/>
            <person name="Schwartzman J."/>
            <person name="Van Tyne D."/>
            <person name="Martin M."/>
            <person name="Earl A.M."/>
            <person name="Manson A.L."/>
            <person name="Straub T."/>
            <person name="Salamzade R."/>
            <person name="Saavedra J."/>
            <person name="Lebreton F."/>
            <person name="Prichula J."/>
            <person name="Schaufler K."/>
            <person name="Gaca A."/>
            <person name="Sgardioli B."/>
            <person name="Wagenaar J."/>
            <person name="Strong T."/>
        </authorList>
    </citation>
    <scope>NUCLEOTIDE SEQUENCE [LARGE SCALE GENOMIC DNA]</scope>
    <source>
        <strain evidence="8 9">669A</strain>
    </source>
</reference>
<dbReference type="PANTHER" id="PTHR47053:SF1">
    <property type="entry name" value="MUREIN DD-ENDOPEPTIDASE MEPH-RELATED"/>
    <property type="match status" value="1"/>
</dbReference>
<feature type="domain" description="NlpC/P60" evidence="7">
    <location>
        <begin position="232"/>
        <end position="350"/>
    </location>
</feature>
<dbReference type="SUPFAM" id="SSF54001">
    <property type="entry name" value="Cysteine proteinases"/>
    <property type="match status" value="1"/>
</dbReference>
<comment type="similarity">
    <text evidence="1">Belongs to the peptidase C40 family.</text>
</comment>
<accession>A0ABS3LDZ7</accession>
<dbReference type="Gene3D" id="6.10.250.3150">
    <property type="match status" value="1"/>
</dbReference>
<protein>
    <submittedName>
        <fullName evidence="8">C40 family peptidase</fullName>
    </submittedName>
</protein>
<evidence type="ECO:0000313" key="8">
    <source>
        <dbReference type="EMBL" id="MBO1307843.1"/>
    </source>
</evidence>
<evidence type="ECO:0000259" key="7">
    <source>
        <dbReference type="PROSITE" id="PS51935"/>
    </source>
</evidence>
<organism evidence="8 9">
    <name type="scientific">Candidatus Enterococcus moelleringii</name>
    <dbReference type="NCBI Taxonomy" id="2815325"/>
    <lineage>
        <taxon>Bacteria</taxon>
        <taxon>Bacillati</taxon>
        <taxon>Bacillota</taxon>
        <taxon>Bacilli</taxon>
        <taxon>Lactobacillales</taxon>
        <taxon>Enterococcaceae</taxon>
        <taxon>Enterococcus</taxon>
    </lineage>
</organism>
<evidence type="ECO:0000256" key="6">
    <source>
        <dbReference type="SAM" id="SignalP"/>
    </source>
</evidence>
<keyword evidence="6" id="KW-0732">Signal</keyword>
<keyword evidence="4" id="KW-0788">Thiol protease</keyword>
<dbReference type="Pfam" id="PF00877">
    <property type="entry name" value="NLPC_P60"/>
    <property type="match status" value="1"/>
</dbReference>
<dbReference type="PANTHER" id="PTHR47053">
    <property type="entry name" value="MUREIN DD-ENDOPEPTIDASE MEPH-RELATED"/>
    <property type="match status" value="1"/>
</dbReference>
<feature type="coiled-coil region" evidence="5">
    <location>
        <begin position="134"/>
        <end position="199"/>
    </location>
</feature>
<evidence type="ECO:0000256" key="3">
    <source>
        <dbReference type="ARBA" id="ARBA00022801"/>
    </source>
</evidence>
<evidence type="ECO:0000256" key="4">
    <source>
        <dbReference type="ARBA" id="ARBA00022807"/>
    </source>
</evidence>
<feature type="signal peptide" evidence="6">
    <location>
        <begin position="1"/>
        <end position="23"/>
    </location>
</feature>
<gene>
    <name evidence="8" type="ORF">JZO70_16835</name>
</gene>
<keyword evidence="9" id="KW-1185">Reference proteome</keyword>
<dbReference type="InterPro" id="IPR051202">
    <property type="entry name" value="Peptidase_C40"/>
</dbReference>
<feature type="coiled-coil region" evidence="5">
    <location>
        <begin position="26"/>
        <end position="88"/>
    </location>
</feature>
<dbReference type="Proteomes" id="UP000664601">
    <property type="component" value="Unassembled WGS sequence"/>
</dbReference>
<evidence type="ECO:0000256" key="2">
    <source>
        <dbReference type="ARBA" id="ARBA00022670"/>
    </source>
</evidence>